<accession>A0A515EP75</accession>
<dbReference type="AlphaFoldDB" id="A0A515EP75"/>
<gene>
    <name evidence="1" type="ORF">EXZ61_09780</name>
</gene>
<dbReference type="KEGG" id="rhg:EXZ61_09780"/>
<reference evidence="2" key="1">
    <citation type="submission" date="2019-02" db="EMBL/GenBank/DDBJ databases">
        <title>Complete genome sequence of Rhodoferax sp. Gr-4.</title>
        <authorList>
            <person name="Jin L."/>
        </authorList>
    </citation>
    <scope>NUCLEOTIDE SEQUENCE [LARGE SCALE GENOMIC DNA]</scope>
    <source>
        <strain evidence="2">Gr-4</strain>
    </source>
</reference>
<evidence type="ECO:0000313" key="2">
    <source>
        <dbReference type="Proteomes" id="UP000317365"/>
    </source>
</evidence>
<evidence type="ECO:0000313" key="1">
    <source>
        <dbReference type="EMBL" id="QDL54430.1"/>
    </source>
</evidence>
<dbReference type="Proteomes" id="UP000317365">
    <property type="component" value="Chromosome"/>
</dbReference>
<sequence>MPARDHCVVSSIVQLALYKGAKARGGEDRADQLVAYTPKCHVEPLEMRIALRAPELHQTARLCTFAFIRPCFHL</sequence>
<keyword evidence="2" id="KW-1185">Reference proteome</keyword>
<dbReference type="RefSeq" id="WP_142811346.1">
    <property type="nucleotide sequence ID" value="NZ_CP036282.1"/>
</dbReference>
<proteinExistence type="predicted"/>
<reference evidence="2" key="2">
    <citation type="journal article" date="2020" name="Int. J. Syst. Evol. Microbiol.">
        <title>Genomic insights into a novel species Rhodoferax aquaticus sp. nov., isolated from freshwater.</title>
        <authorList>
            <person name="Li T."/>
            <person name="Zhuo Y."/>
            <person name="Jin C.Z."/>
            <person name="Wu X."/>
            <person name="Ko S.R."/>
            <person name="Jin F.J."/>
            <person name="Ahn C.Y."/>
            <person name="Oh H.M."/>
            <person name="Lee H.G."/>
            <person name="Jin L."/>
        </authorList>
    </citation>
    <scope>NUCLEOTIDE SEQUENCE [LARGE SCALE GENOMIC DNA]</scope>
    <source>
        <strain evidence="2">Gr-4</strain>
    </source>
</reference>
<dbReference type="EMBL" id="CP036282">
    <property type="protein sequence ID" value="QDL54430.1"/>
    <property type="molecule type" value="Genomic_DNA"/>
</dbReference>
<organism evidence="1 2">
    <name type="scientific">Rhodoferax aquaticus</name>
    <dbReference type="NCBI Taxonomy" id="2527691"/>
    <lineage>
        <taxon>Bacteria</taxon>
        <taxon>Pseudomonadati</taxon>
        <taxon>Pseudomonadota</taxon>
        <taxon>Betaproteobacteria</taxon>
        <taxon>Burkholderiales</taxon>
        <taxon>Comamonadaceae</taxon>
        <taxon>Rhodoferax</taxon>
    </lineage>
</organism>
<protein>
    <submittedName>
        <fullName evidence="1">Uncharacterized protein</fullName>
    </submittedName>
</protein>
<name>A0A515EP75_9BURK</name>